<feature type="domain" description="4'-phosphopantetheinyl transferase" evidence="4">
    <location>
        <begin position="5"/>
        <end position="94"/>
    </location>
</feature>
<evidence type="ECO:0000259" key="4">
    <source>
        <dbReference type="Pfam" id="PF01648"/>
    </source>
</evidence>
<evidence type="ECO:0000256" key="1">
    <source>
        <dbReference type="ARBA" id="ARBA00022679"/>
    </source>
</evidence>
<protein>
    <submittedName>
        <fullName evidence="5">4'-phosphopantetheinyl transferase superfamily protein</fullName>
    </submittedName>
</protein>
<keyword evidence="3" id="KW-0460">Magnesium</keyword>
<evidence type="ECO:0000313" key="6">
    <source>
        <dbReference type="Proteomes" id="UP001058650"/>
    </source>
</evidence>
<dbReference type="RefSeq" id="WP_022737183.1">
    <property type="nucleotide sequence ID" value="NZ_CP103866.1"/>
</dbReference>
<dbReference type="Gene3D" id="3.90.470.20">
    <property type="entry name" value="4'-phosphopantetheinyl transferase domain"/>
    <property type="match status" value="1"/>
</dbReference>
<evidence type="ECO:0000256" key="2">
    <source>
        <dbReference type="ARBA" id="ARBA00022723"/>
    </source>
</evidence>
<keyword evidence="2" id="KW-0479">Metal-binding</keyword>
<evidence type="ECO:0000313" key="5">
    <source>
        <dbReference type="EMBL" id="UWE03317.1"/>
    </source>
</evidence>
<dbReference type="Proteomes" id="UP001058650">
    <property type="component" value="Chromosome"/>
</dbReference>
<organism evidence="5 6">
    <name type="scientific">Laceyella sacchari</name>
    <name type="common">Thermoactinomyces thalpophilus</name>
    <dbReference type="NCBI Taxonomy" id="37482"/>
    <lineage>
        <taxon>Bacteria</taxon>
        <taxon>Bacillati</taxon>
        <taxon>Bacillota</taxon>
        <taxon>Bacilli</taxon>
        <taxon>Bacillales</taxon>
        <taxon>Thermoactinomycetaceae</taxon>
        <taxon>Laceyella</taxon>
    </lineage>
</organism>
<evidence type="ECO:0000256" key="3">
    <source>
        <dbReference type="ARBA" id="ARBA00022842"/>
    </source>
</evidence>
<dbReference type="GO" id="GO:0016740">
    <property type="term" value="F:transferase activity"/>
    <property type="evidence" value="ECO:0007669"/>
    <property type="project" value="UniProtKB-KW"/>
</dbReference>
<keyword evidence="1 5" id="KW-0808">Transferase</keyword>
<dbReference type="InterPro" id="IPR008278">
    <property type="entry name" value="4-PPantetheinyl_Trfase_dom"/>
</dbReference>
<name>A0ABY5U4W7_LACSH</name>
<keyword evidence="6" id="KW-1185">Reference proteome</keyword>
<sequence length="123" mass="13859">MSVKGIGVDIERVDRIAHLIQEYDDEVLQMIFTPYELEQCKSDLSGLSYAVCFSAKEATAKALGTGFATIEWTDIEIHIEMSRVFVRLHNEALQIANENNIKNIMGCWSSFDDHVLVHLIAEG</sequence>
<dbReference type="InterPro" id="IPR004568">
    <property type="entry name" value="Ppantetheine-prot_Trfase_dom"/>
</dbReference>
<dbReference type="SUPFAM" id="SSF56214">
    <property type="entry name" value="4'-phosphopantetheinyl transferase"/>
    <property type="match status" value="1"/>
</dbReference>
<reference evidence="5" key="1">
    <citation type="submission" date="2022-08" db="EMBL/GenBank/DDBJ databases">
        <title>The complete genome sequence of the thermophilic bacterium Laceyella sacchari FBKL4.010 reveals the basis for tetramethylpyrazine biosynthesis in Moutai-flavor Daqu.</title>
        <authorList>
            <person name="Li D."/>
            <person name="Huang W."/>
            <person name="Wang C."/>
            <person name="Qiu S."/>
        </authorList>
    </citation>
    <scope>NUCLEOTIDE SEQUENCE</scope>
    <source>
        <strain evidence="5">FBKL4.014</strain>
    </source>
</reference>
<gene>
    <name evidence="5" type="ORF">NYR52_14560</name>
</gene>
<dbReference type="InterPro" id="IPR037143">
    <property type="entry name" value="4-PPantetheinyl_Trfase_dom_sf"/>
</dbReference>
<dbReference type="NCBIfam" id="TIGR00556">
    <property type="entry name" value="pantethn_trn"/>
    <property type="match status" value="1"/>
</dbReference>
<proteinExistence type="predicted"/>
<dbReference type="Pfam" id="PF01648">
    <property type="entry name" value="ACPS"/>
    <property type="match status" value="1"/>
</dbReference>
<dbReference type="EMBL" id="CP103866">
    <property type="protein sequence ID" value="UWE03317.1"/>
    <property type="molecule type" value="Genomic_DNA"/>
</dbReference>
<accession>A0ABY5U4W7</accession>